<feature type="compositionally biased region" description="Polar residues" evidence="1">
    <location>
        <begin position="1"/>
        <end position="13"/>
    </location>
</feature>
<reference evidence="2" key="2">
    <citation type="submission" date="2023-05" db="EMBL/GenBank/DDBJ databases">
        <authorList>
            <person name="Fouks B."/>
        </authorList>
    </citation>
    <scope>NUCLEOTIDE SEQUENCE</scope>
    <source>
        <strain evidence="2">Stay&amp;Tobe</strain>
        <tissue evidence="2">Testes</tissue>
    </source>
</reference>
<feature type="non-terminal residue" evidence="2">
    <location>
        <position position="90"/>
    </location>
</feature>
<comment type="caution">
    <text evidence="2">The sequence shown here is derived from an EMBL/GenBank/DDBJ whole genome shotgun (WGS) entry which is preliminary data.</text>
</comment>
<evidence type="ECO:0000313" key="2">
    <source>
        <dbReference type="EMBL" id="KAJ9587955.1"/>
    </source>
</evidence>
<evidence type="ECO:0000313" key="3">
    <source>
        <dbReference type="Proteomes" id="UP001233999"/>
    </source>
</evidence>
<reference evidence="2" key="1">
    <citation type="journal article" date="2023" name="IScience">
        <title>Live-bearing cockroach genome reveals convergent evolutionary mechanisms linked to viviparity in insects and beyond.</title>
        <authorList>
            <person name="Fouks B."/>
            <person name="Harrison M.C."/>
            <person name="Mikhailova A.A."/>
            <person name="Marchal E."/>
            <person name="English S."/>
            <person name="Carruthers M."/>
            <person name="Jennings E.C."/>
            <person name="Chiamaka E.L."/>
            <person name="Frigard R.A."/>
            <person name="Pippel M."/>
            <person name="Attardo G.M."/>
            <person name="Benoit J.B."/>
            <person name="Bornberg-Bauer E."/>
            <person name="Tobe S.S."/>
        </authorList>
    </citation>
    <scope>NUCLEOTIDE SEQUENCE</scope>
    <source>
        <strain evidence="2">Stay&amp;Tobe</strain>
    </source>
</reference>
<feature type="compositionally biased region" description="Low complexity" evidence="1">
    <location>
        <begin position="14"/>
        <end position="23"/>
    </location>
</feature>
<dbReference type="AlphaFoldDB" id="A0AAD7ZWH6"/>
<keyword evidence="3" id="KW-1185">Reference proteome</keyword>
<proteinExistence type="predicted"/>
<feature type="region of interest" description="Disordered" evidence="1">
    <location>
        <begin position="1"/>
        <end position="27"/>
    </location>
</feature>
<gene>
    <name evidence="2" type="ORF">L9F63_018611</name>
</gene>
<feature type="non-terminal residue" evidence="2">
    <location>
        <position position="1"/>
    </location>
</feature>
<organism evidence="2 3">
    <name type="scientific">Diploptera punctata</name>
    <name type="common">Pacific beetle cockroach</name>
    <dbReference type="NCBI Taxonomy" id="6984"/>
    <lineage>
        <taxon>Eukaryota</taxon>
        <taxon>Metazoa</taxon>
        <taxon>Ecdysozoa</taxon>
        <taxon>Arthropoda</taxon>
        <taxon>Hexapoda</taxon>
        <taxon>Insecta</taxon>
        <taxon>Pterygota</taxon>
        <taxon>Neoptera</taxon>
        <taxon>Polyneoptera</taxon>
        <taxon>Dictyoptera</taxon>
        <taxon>Blattodea</taxon>
        <taxon>Blaberoidea</taxon>
        <taxon>Blaberidae</taxon>
        <taxon>Diplopterinae</taxon>
        <taxon>Diploptera</taxon>
    </lineage>
</organism>
<evidence type="ECO:0000256" key="1">
    <source>
        <dbReference type="SAM" id="MobiDB-lite"/>
    </source>
</evidence>
<name>A0AAD7ZWH6_DIPPU</name>
<accession>A0AAD7ZWH6</accession>
<protein>
    <submittedName>
        <fullName evidence="2">Uncharacterized protein</fullName>
    </submittedName>
</protein>
<sequence length="90" mass="10287">TFQEVPQLKSGSEIQQQSIQSLQNAPPQLFRTGSNNYLRSESQIQPEIAWTTQAMPNVDSLLQQEQRRMAVSVRLRTNTPAPRLNEVCYI</sequence>
<dbReference type="EMBL" id="JASPKZ010006045">
    <property type="protein sequence ID" value="KAJ9587955.1"/>
    <property type="molecule type" value="Genomic_DNA"/>
</dbReference>
<dbReference type="Proteomes" id="UP001233999">
    <property type="component" value="Unassembled WGS sequence"/>
</dbReference>